<organism evidence="1 2">
    <name type="scientific">Psychrobacter fozii</name>
    <dbReference type="NCBI Taxonomy" id="198480"/>
    <lineage>
        <taxon>Bacteria</taxon>
        <taxon>Pseudomonadati</taxon>
        <taxon>Pseudomonadota</taxon>
        <taxon>Gammaproteobacteria</taxon>
        <taxon>Moraxellales</taxon>
        <taxon>Moraxellaceae</taxon>
        <taxon>Psychrobacter</taxon>
    </lineage>
</organism>
<comment type="caution">
    <text evidence="1">The sequence shown here is derived from an EMBL/GenBank/DDBJ whole genome shotgun (WGS) entry which is preliminary data.</text>
</comment>
<keyword evidence="2" id="KW-1185">Reference proteome</keyword>
<dbReference type="OrthoDB" id="6658450at2"/>
<evidence type="ECO:0000313" key="1">
    <source>
        <dbReference type="EMBL" id="PYE36672.1"/>
    </source>
</evidence>
<dbReference type="AlphaFoldDB" id="A0A2V4USD6"/>
<protein>
    <submittedName>
        <fullName evidence="1">Uncharacterized protein</fullName>
    </submittedName>
</protein>
<dbReference type="EMBL" id="QJSU01000011">
    <property type="protein sequence ID" value="PYE36672.1"/>
    <property type="molecule type" value="Genomic_DNA"/>
</dbReference>
<sequence>MIPSIAEQNIHQVLTKKMSIQSFEQWLYEDDVLESSSPDLYLELISFDYSSENGFYDGFAKYVHFYKFEADRITEYLHSIINKDESCGNAIWVMYELYCDGYGFLGKLGIIYGLCLVDYETSESNHNIDNILDKLYPEIIDDAKNVLNWLEEGKIVFKSQDNGYGVFEYEDFRSEAEILQGNA</sequence>
<evidence type="ECO:0000313" key="2">
    <source>
        <dbReference type="Proteomes" id="UP000247746"/>
    </source>
</evidence>
<proteinExistence type="predicted"/>
<dbReference type="Proteomes" id="UP000247746">
    <property type="component" value="Unassembled WGS sequence"/>
</dbReference>
<gene>
    <name evidence="1" type="ORF">DFP82_11121</name>
</gene>
<name>A0A2V4USD6_9GAMM</name>
<accession>A0A2V4USD6</accession>
<dbReference type="RefSeq" id="WP_110924147.1">
    <property type="nucleotide sequence ID" value="NZ_QJSU01000011.1"/>
</dbReference>
<reference evidence="1 2" key="1">
    <citation type="submission" date="2018-06" db="EMBL/GenBank/DDBJ databases">
        <title>Genomic Encyclopedia of Type Strains, Phase III (KMG-III): the genomes of soil and plant-associated and newly described type strains.</title>
        <authorList>
            <person name="Whitman W."/>
        </authorList>
    </citation>
    <scope>NUCLEOTIDE SEQUENCE [LARGE SCALE GENOMIC DNA]</scope>
    <source>
        <strain evidence="1 2">CECT 5889</strain>
    </source>
</reference>